<dbReference type="PANTHER" id="PTHR43072">
    <property type="entry name" value="N-ACETYLTRANSFERASE"/>
    <property type="match status" value="1"/>
</dbReference>
<dbReference type="PROSITE" id="PS51186">
    <property type="entry name" value="GNAT"/>
    <property type="match status" value="1"/>
</dbReference>
<dbReference type="STRING" id="1503961.SAMN05421736_101611"/>
<dbReference type="InterPro" id="IPR016181">
    <property type="entry name" value="Acyl_CoA_acyltransferase"/>
</dbReference>
<dbReference type="CDD" id="cd04301">
    <property type="entry name" value="NAT_SF"/>
    <property type="match status" value="1"/>
</dbReference>
<dbReference type="OrthoDB" id="9798006at2"/>
<dbReference type="InterPro" id="IPR000182">
    <property type="entry name" value="GNAT_dom"/>
</dbReference>
<keyword evidence="5" id="KW-1185">Reference proteome</keyword>
<proteinExistence type="predicted"/>
<organism evidence="4 5">
    <name type="scientific">Evansella caseinilytica</name>
    <dbReference type="NCBI Taxonomy" id="1503961"/>
    <lineage>
        <taxon>Bacteria</taxon>
        <taxon>Bacillati</taxon>
        <taxon>Bacillota</taxon>
        <taxon>Bacilli</taxon>
        <taxon>Bacillales</taxon>
        <taxon>Bacillaceae</taxon>
        <taxon>Evansella</taxon>
    </lineage>
</organism>
<evidence type="ECO:0000256" key="2">
    <source>
        <dbReference type="ARBA" id="ARBA00023315"/>
    </source>
</evidence>
<accession>A0A1H3HTP1</accession>
<evidence type="ECO:0000313" key="5">
    <source>
        <dbReference type="Proteomes" id="UP000198935"/>
    </source>
</evidence>
<keyword evidence="2" id="KW-0012">Acyltransferase</keyword>
<feature type="domain" description="N-acetyltransferase" evidence="3">
    <location>
        <begin position="5"/>
        <end position="158"/>
    </location>
</feature>
<sequence>MDKKITIDRMLPEDWEQVKDIYQEGILTGNATFQKEPPSWEEWDNSHLTKCRLVARSEDTVLGWTALSAYSGRCVYAGVAELSIYIRTNLRGKGIGKALITELIKSSEEHGIWTLQAGIFPENSASLSLHEKFGFRVIGRRERIGKMAGRWRDVILLERRSKISGVD</sequence>
<dbReference type="GO" id="GO:0016747">
    <property type="term" value="F:acyltransferase activity, transferring groups other than amino-acyl groups"/>
    <property type="evidence" value="ECO:0007669"/>
    <property type="project" value="InterPro"/>
</dbReference>
<dbReference type="AlphaFoldDB" id="A0A1H3HTP1"/>
<dbReference type="Proteomes" id="UP000198935">
    <property type="component" value="Unassembled WGS sequence"/>
</dbReference>
<evidence type="ECO:0000313" key="4">
    <source>
        <dbReference type="EMBL" id="SDY18802.1"/>
    </source>
</evidence>
<protein>
    <submittedName>
        <fullName evidence="4">Phosphinothricin acetyltransferase</fullName>
    </submittedName>
</protein>
<dbReference type="PANTHER" id="PTHR43072:SF23">
    <property type="entry name" value="UPF0039 PROTEIN C11D3.02C"/>
    <property type="match status" value="1"/>
</dbReference>
<dbReference type="SUPFAM" id="SSF55729">
    <property type="entry name" value="Acyl-CoA N-acyltransferases (Nat)"/>
    <property type="match status" value="1"/>
</dbReference>
<evidence type="ECO:0000256" key="1">
    <source>
        <dbReference type="ARBA" id="ARBA00022679"/>
    </source>
</evidence>
<name>A0A1H3HTP1_9BACI</name>
<evidence type="ECO:0000259" key="3">
    <source>
        <dbReference type="PROSITE" id="PS51186"/>
    </source>
</evidence>
<gene>
    <name evidence="4" type="ORF">SAMN05421736_101611</name>
</gene>
<keyword evidence="1 4" id="KW-0808">Transferase</keyword>
<dbReference type="EMBL" id="FNPI01000001">
    <property type="protein sequence ID" value="SDY18802.1"/>
    <property type="molecule type" value="Genomic_DNA"/>
</dbReference>
<reference evidence="5" key="1">
    <citation type="submission" date="2016-10" db="EMBL/GenBank/DDBJ databases">
        <authorList>
            <person name="Varghese N."/>
            <person name="Submissions S."/>
        </authorList>
    </citation>
    <scope>NUCLEOTIDE SEQUENCE [LARGE SCALE GENOMIC DNA]</scope>
    <source>
        <strain evidence="5">SP</strain>
    </source>
</reference>
<dbReference type="Pfam" id="PF00583">
    <property type="entry name" value="Acetyltransf_1"/>
    <property type="match status" value="1"/>
</dbReference>
<dbReference type="Gene3D" id="3.40.630.30">
    <property type="match status" value="1"/>
</dbReference>